<evidence type="ECO:0000256" key="14">
    <source>
        <dbReference type="ARBA" id="ARBA00074306"/>
    </source>
</evidence>
<protein>
    <recommendedName>
        <fullName evidence="14">Circadian input-output histidine kinase CikA</fullName>
        <ecNumber evidence="4">2.7.13.3</ecNumber>
    </recommendedName>
</protein>
<keyword evidence="5" id="KW-0597">Phosphoprotein</keyword>
<dbReference type="FunFam" id="1.10.287.130:FF:000004">
    <property type="entry name" value="Ethylene receptor 1"/>
    <property type="match status" value="1"/>
</dbReference>
<gene>
    <name evidence="16" type="ORF">SAMN05216192_11451</name>
</gene>
<evidence type="ECO:0000256" key="5">
    <source>
        <dbReference type="ARBA" id="ARBA00022553"/>
    </source>
</evidence>
<name>A0A1G8SD98_9BACL</name>
<evidence type="ECO:0000256" key="2">
    <source>
        <dbReference type="ARBA" id="ARBA00004370"/>
    </source>
</evidence>
<dbReference type="GO" id="GO:0016020">
    <property type="term" value="C:membrane"/>
    <property type="evidence" value="ECO:0007669"/>
    <property type="project" value="UniProtKB-SubCell"/>
</dbReference>
<dbReference type="AlphaFoldDB" id="A0A1G8SD98"/>
<keyword evidence="7" id="KW-0812">Transmembrane</keyword>
<organism evidence="16 17">
    <name type="scientific">Paenibacillus typhae</name>
    <dbReference type="NCBI Taxonomy" id="1174501"/>
    <lineage>
        <taxon>Bacteria</taxon>
        <taxon>Bacillati</taxon>
        <taxon>Bacillota</taxon>
        <taxon>Bacilli</taxon>
        <taxon>Bacillales</taxon>
        <taxon>Paenibacillaceae</taxon>
        <taxon>Paenibacillus</taxon>
    </lineage>
</organism>
<dbReference type="PRINTS" id="PR00344">
    <property type="entry name" value="BCTRLSENSOR"/>
</dbReference>
<dbReference type="Gene3D" id="3.30.565.10">
    <property type="entry name" value="Histidine kinase-like ATPase, C-terminal domain"/>
    <property type="match status" value="1"/>
</dbReference>
<dbReference type="EMBL" id="FNDX01000014">
    <property type="protein sequence ID" value="SDJ27123.1"/>
    <property type="molecule type" value="Genomic_DNA"/>
</dbReference>
<dbReference type="CDD" id="cd16922">
    <property type="entry name" value="HATPase_EvgS-ArcB-TorS-like"/>
    <property type="match status" value="1"/>
</dbReference>
<dbReference type="SMART" id="SM00387">
    <property type="entry name" value="HATPase_c"/>
    <property type="match status" value="1"/>
</dbReference>
<evidence type="ECO:0000256" key="11">
    <source>
        <dbReference type="ARBA" id="ARBA00022989"/>
    </source>
</evidence>
<keyword evidence="12" id="KW-0902">Two-component regulatory system</keyword>
<keyword evidence="6" id="KW-0808">Transferase</keyword>
<reference evidence="17" key="1">
    <citation type="submission" date="2016-10" db="EMBL/GenBank/DDBJ databases">
        <authorList>
            <person name="Varghese N."/>
            <person name="Submissions S."/>
        </authorList>
    </citation>
    <scope>NUCLEOTIDE SEQUENCE [LARGE SCALE GENOMIC DNA]</scope>
    <source>
        <strain evidence="17">CGMCC 1.11012</strain>
    </source>
</reference>
<dbReference type="InterPro" id="IPR036890">
    <property type="entry name" value="HATPase_C_sf"/>
</dbReference>
<dbReference type="Gene3D" id="1.10.287.130">
    <property type="match status" value="1"/>
</dbReference>
<evidence type="ECO:0000256" key="6">
    <source>
        <dbReference type="ARBA" id="ARBA00022679"/>
    </source>
</evidence>
<evidence type="ECO:0000256" key="13">
    <source>
        <dbReference type="ARBA" id="ARBA00023136"/>
    </source>
</evidence>
<dbReference type="SMART" id="SM00388">
    <property type="entry name" value="HisKA"/>
    <property type="match status" value="1"/>
</dbReference>
<dbReference type="InterPro" id="IPR003594">
    <property type="entry name" value="HATPase_dom"/>
</dbReference>
<evidence type="ECO:0000256" key="3">
    <source>
        <dbReference type="ARBA" id="ARBA00006402"/>
    </source>
</evidence>
<dbReference type="EC" id="2.7.13.3" evidence="4"/>
<dbReference type="InterPro" id="IPR005467">
    <property type="entry name" value="His_kinase_dom"/>
</dbReference>
<evidence type="ECO:0000256" key="9">
    <source>
        <dbReference type="ARBA" id="ARBA00022777"/>
    </source>
</evidence>
<keyword evidence="10" id="KW-0067">ATP-binding</keyword>
<keyword evidence="17" id="KW-1185">Reference proteome</keyword>
<evidence type="ECO:0000256" key="7">
    <source>
        <dbReference type="ARBA" id="ARBA00022692"/>
    </source>
</evidence>
<dbReference type="InterPro" id="IPR036097">
    <property type="entry name" value="HisK_dim/P_sf"/>
</dbReference>
<evidence type="ECO:0000256" key="10">
    <source>
        <dbReference type="ARBA" id="ARBA00022840"/>
    </source>
</evidence>
<keyword evidence="11" id="KW-1133">Transmembrane helix</keyword>
<dbReference type="Proteomes" id="UP000199050">
    <property type="component" value="Unassembled WGS sequence"/>
</dbReference>
<dbReference type="FunFam" id="3.30.565.10:FF:000010">
    <property type="entry name" value="Sensor histidine kinase RcsC"/>
    <property type="match status" value="1"/>
</dbReference>
<evidence type="ECO:0000313" key="17">
    <source>
        <dbReference type="Proteomes" id="UP000199050"/>
    </source>
</evidence>
<dbReference type="GO" id="GO:0000155">
    <property type="term" value="F:phosphorelay sensor kinase activity"/>
    <property type="evidence" value="ECO:0007669"/>
    <property type="project" value="InterPro"/>
</dbReference>
<dbReference type="SUPFAM" id="SSF47384">
    <property type="entry name" value="Homodimeric domain of signal transducing histidine kinase"/>
    <property type="match status" value="1"/>
</dbReference>
<sequence length="463" mass="52142">MSRQAITLNSLTSVTDGGHIIYLFEDYDRYIDNALSYITTAIEHNHHILFIEQAGVYETILEKLGSSSLADRLHYLHYANNIDYYGSRGDFNFQHIVSHFEKITAAIQQKDYSLRTWANVLTWGEHNELTIRENLMAYERQTADFVREYGMVSVCAYNAYEISASLQTGLIREHEYVMTDTEFYKSPLYKHQAAEEIIFPSLSVQRQLLNEQKHLLIEKEAMQMANQAKNEFIAMMNHEIRTPMNGVLGMAELLAATPLENVQKEYVATIQRSGKTLLRIVNDILDYSKLESGFGQLLSEAFSVRESIAETLDLLIVAIRNKQLEVDLSVDPDIPEILVGDDGRLRQVLLNLLGNAVKFTEEGKISVTVLLIAATSDTIRLQFTVQDTGIGIPPEMCSQLFLPFYRADSGKTRQTEGTGLGLAICQRIVELMNGEIRIDSADSGQTGTTVTFTAAFGAYEDCL</sequence>
<dbReference type="Pfam" id="PF14417">
    <property type="entry name" value="MEDS"/>
    <property type="match status" value="1"/>
</dbReference>
<dbReference type="InterPro" id="IPR003661">
    <property type="entry name" value="HisK_dim/P_dom"/>
</dbReference>
<keyword evidence="9 16" id="KW-0418">Kinase</keyword>
<comment type="subcellular location">
    <subcellularLocation>
        <location evidence="2">Membrane</location>
    </subcellularLocation>
</comment>
<dbReference type="InterPro" id="IPR004358">
    <property type="entry name" value="Sig_transdc_His_kin-like_C"/>
</dbReference>
<accession>A0A1G8SD98</accession>
<dbReference type="Pfam" id="PF00512">
    <property type="entry name" value="HisKA"/>
    <property type="match status" value="1"/>
</dbReference>
<dbReference type="STRING" id="1174501.SAMN05216192_11451"/>
<evidence type="ECO:0000259" key="15">
    <source>
        <dbReference type="PROSITE" id="PS50109"/>
    </source>
</evidence>
<comment type="catalytic activity">
    <reaction evidence="1">
        <text>ATP + protein L-histidine = ADP + protein N-phospho-L-histidine.</text>
        <dbReference type="EC" id="2.7.13.3"/>
    </reaction>
</comment>
<dbReference type="RefSeq" id="WP_167360679.1">
    <property type="nucleotide sequence ID" value="NZ_CBCSKY010000016.1"/>
</dbReference>
<keyword evidence="8" id="KW-0547">Nucleotide-binding</keyword>
<keyword evidence="13" id="KW-0472">Membrane</keyword>
<dbReference type="SUPFAM" id="SSF55874">
    <property type="entry name" value="ATPase domain of HSP90 chaperone/DNA topoisomerase II/histidine kinase"/>
    <property type="match status" value="1"/>
</dbReference>
<evidence type="ECO:0000256" key="12">
    <source>
        <dbReference type="ARBA" id="ARBA00023012"/>
    </source>
</evidence>
<comment type="similarity">
    <text evidence="3">In the N-terminal section; belongs to the phytochrome family.</text>
</comment>
<feature type="domain" description="Histidine kinase" evidence="15">
    <location>
        <begin position="235"/>
        <end position="458"/>
    </location>
</feature>
<dbReference type="PANTHER" id="PTHR43047">
    <property type="entry name" value="TWO-COMPONENT HISTIDINE PROTEIN KINASE"/>
    <property type="match status" value="1"/>
</dbReference>
<dbReference type="PROSITE" id="PS50109">
    <property type="entry name" value="HIS_KIN"/>
    <property type="match status" value="1"/>
</dbReference>
<evidence type="ECO:0000256" key="1">
    <source>
        <dbReference type="ARBA" id="ARBA00000085"/>
    </source>
</evidence>
<dbReference type="Pfam" id="PF02518">
    <property type="entry name" value="HATPase_c"/>
    <property type="match status" value="1"/>
</dbReference>
<dbReference type="CDD" id="cd00082">
    <property type="entry name" value="HisKA"/>
    <property type="match status" value="1"/>
</dbReference>
<evidence type="ECO:0000256" key="4">
    <source>
        <dbReference type="ARBA" id="ARBA00012438"/>
    </source>
</evidence>
<dbReference type="GO" id="GO:0005524">
    <property type="term" value="F:ATP binding"/>
    <property type="evidence" value="ECO:0007669"/>
    <property type="project" value="UniProtKB-KW"/>
</dbReference>
<evidence type="ECO:0000256" key="8">
    <source>
        <dbReference type="ARBA" id="ARBA00022741"/>
    </source>
</evidence>
<evidence type="ECO:0000313" key="16">
    <source>
        <dbReference type="EMBL" id="SDJ27123.1"/>
    </source>
</evidence>
<proteinExistence type="inferred from homology"/>
<dbReference type="InterPro" id="IPR025847">
    <property type="entry name" value="MEDS_domain"/>
</dbReference>